<dbReference type="PROSITE" id="PS01174">
    <property type="entry name" value="LIPASE_GDXG_SER"/>
    <property type="match status" value="1"/>
</dbReference>
<dbReference type="PANTHER" id="PTHR48081">
    <property type="entry name" value="AB HYDROLASE SUPERFAMILY PROTEIN C4A8.06C"/>
    <property type="match status" value="1"/>
</dbReference>
<comment type="similarity">
    <text evidence="1">Belongs to the 'GDXG' lipolytic enzyme family.</text>
</comment>
<dbReference type="InterPro" id="IPR050300">
    <property type="entry name" value="GDXG_lipolytic_enzyme"/>
</dbReference>
<keyword evidence="6" id="KW-1185">Reference proteome</keyword>
<gene>
    <name evidence="5" type="ORF">JIG36_04415</name>
</gene>
<reference evidence="5 6" key="1">
    <citation type="submission" date="2021-01" db="EMBL/GenBank/DDBJ databases">
        <title>Actinoplanes sp. nov. LDG1-06 isolated from lichen.</title>
        <authorList>
            <person name="Saeng-In P."/>
            <person name="Phongsopitanun W."/>
            <person name="Kanchanasin P."/>
            <person name="Yuki M."/>
            <person name="Kudo T."/>
            <person name="Ohkuma M."/>
            <person name="Tanasupawat S."/>
        </authorList>
    </citation>
    <scope>NUCLEOTIDE SEQUENCE [LARGE SCALE GENOMIC DNA]</scope>
    <source>
        <strain evidence="5 6">LDG1-06</strain>
    </source>
</reference>
<dbReference type="InterPro" id="IPR033140">
    <property type="entry name" value="Lipase_GDXG_put_SER_AS"/>
</dbReference>
<accession>A0ABS2A4P4</accession>
<feature type="active site" evidence="3">
    <location>
        <position position="124"/>
    </location>
</feature>
<keyword evidence="2 5" id="KW-0378">Hydrolase</keyword>
<dbReference type="PANTHER" id="PTHR48081:SF30">
    <property type="entry name" value="ACETYL-HYDROLASE LIPR-RELATED"/>
    <property type="match status" value="1"/>
</dbReference>
<name>A0ABS2A4P4_9ACTN</name>
<evidence type="ECO:0000256" key="3">
    <source>
        <dbReference type="PROSITE-ProRule" id="PRU10038"/>
    </source>
</evidence>
<dbReference type="InterPro" id="IPR013094">
    <property type="entry name" value="AB_hydrolase_3"/>
</dbReference>
<dbReference type="PROSITE" id="PS01173">
    <property type="entry name" value="LIPASE_GDXG_HIS"/>
    <property type="match status" value="1"/>
</dbReference>
<protein>
    <submittedName>
        <fullName evidence="5">Alpha/beta hydrolase</fullName>
    </submittedName>
</protein>
<evidence type="ECO:0000313" key="6">
    <source>
        <dbReference type="Proteomes" id="UP000632138"/>
    </source>
</evidence>
<dbReference type="InterPro" id="IPR002168">
    <property type="entry name" value="Lipase_GDXG_HIS_AS"/>
</dbReference>
<evidence type="ECO:0000313" key="5">
    <source>
        <dbReference type="EMBL" id="MBM2614799.1"/>
    </source>
</evidence>
<dbReference type="Gene3D" id="3.40.50.1820">
    <property type="entry name" value="alpha/beta hydrolase"/>
    <property type="match status" value="1"/>
</dbReference>
<evidence type="ECO:0000259" key="4">
    <source>
        <dbReference type="Pfam" id="PF07859"/>
    </source>
</evidence>
<dbReference type="GO" id="GO:0016787">
    <property type="term" value="F:hydrolase activity"/>
    <property type="evidence" value="ECO:0007669"/>
    <property type="project" value="UniProtKB-KW"/>
</dbReference>
<evidence type="ECO:0000256" key="2">
    <source>
        <dbReference type="ARBA" id="ARBA00022801"/>
    </source>
</evidence>
<dbReference type="EMBL" id="JAENHP010000001">
    <property type="protein sequence ID" value="MBM2614799.1"/>
    <property type="molecule type" value="Genomic_DNA"/>
</dbReference>
<comment type="caution">
    <text evidence="5">The sequence shown here is derived from an EMBL/GenBank/DDBJ whole genome shotgun (WGS) entry which is preliminary data.</text>
</comment>
<proteinExistence type="inferred from homology"/>
<dbReference type="Pfam" id="PF07859">
    <property type="entry name" value="Abhydrolase_3"/>
    <property type="match status" value="1"/>
</dbReference>
<dbReference type="SUPFAM" id="SSF53474">
    <property type="entry name" value="alpha/beta-Hydrolases"/>
    <property type="match status" value="1"/>
</dbReference>
<organism evidence="5 6">
    <name type="scientific">Paractinoplanes ovalisporus</name>
    <dbReference type="NCBI Taxonomy" id="2810368"/>
    <lineage>
        <taxon>Bacteria</taxon>
        <taxon>Bacillati</taxon>
        <taxon>Actinomycetota</taxon>
        <taxon>Actinomycetes</taxon>
        <taxon>Micromonosporales</taxon>
        <taxon>Micromonosporaceae</taxon>
        <taxon>Paractinoplanes</taxon>
    </lineage>
</organism>
<sequence length="259" mass="27479">MTTTTDLNRRLWQERAAGDDTRAWESLTTEPTGLDEQMSDLGLWLRPPGAPGDSVLVAVHGGGFVSGSIATHRRMFGHLALAAGRNTLVVEYGLVPAHVFPAQLDQLGVIYRALPGRVAIAGDSCGATLALGLALREDPPEALVLFSPWVDFTGERATTGDPFFTAELIQGLAAAYLAGAEDPYDPSRADLGKLPPTYVQVGGDEALLADARLLAARAPQVVLDEFPGQLHTFQMAAGNSPVADDAIARAGRWLRRTLG</sequence>
<dbReference type="RefSeq" id="WP_203374660.1">
    <property type="nucleotide sequence ID" value="NZ_JAENHP010000001.1"/>
</dbReference>
<dbReference type="Proteomes" id="UP000632138">
    <property type="component" value="Unassembled WGS sequence"/>
</dbReference>
<feature type="domain" description="Alpha/beta hydrolase fold-3" evidence="4">
    <location>
        <begin position="56"/>
        <end position="234"/>
    </location>
</feature>
<evidence type="ECO:0000256" key="1">
    <source>
        <dbReference type="ARBA" id="ARBA00010515"/>
    </source>
</evidence>
<dbReference type="InterPro" id="IPR029058">
    <property type="entry name" value="AB_hydrolase_fold"/>
</dbReference>